<dbReference type="AlphaFoldDB" id="A0A699W3U1"/>
<comment type="caution">
    <text evidence="2">The sequence shown here is derived from an EMBL/GenBank/DDBJ whole genome shotgun (WGS) entry which is preliminary data.</text>
</comment>
<reference evidence="2" key="1">
    <citation type="journal article" date="2019" name="Sci. Rep.">
        <title>Draft genome of Tanacetum cinerariifolium, the natural source of mosquito coil.</title>
        <authorList>
            <person name="Yamashiro T."/>
            <person name="Shiraishi A."/>
            <person name="Satake H."/>
            <person name="Nakayama K."/>
        </authorList>
    </citation>
    <scope>NUCLEOTIDE SEQUENCE</scope>
</reference>
<accession>A0A699W3U1</accession>
<name>A0A699W3U1_TANCI</name>
<feature type="non-terminal residue" evidence="2">
    <location>
        <position position="111"/>
    </location>
</feature>
<gene>
    <name evidence="2" type="ORF">Tci_912325</name>
</gene>
<sequence>QKLYITNPEDIDNQESRNHDNCLNDSGLDKDSDMEEVPETCFEDGKSMNKVIAKQNSLKNKERGNKPMASGHFKQSECPRTGGLILSLLEEVVKVGQVMGYRMEGCMANMG</sequence>
<organism evidence="2">
    <name type="scientific">Tanacetum cinerariifolium</name>
    <name type="common">Dalmatian daisy</name>
    <name type="synonym">Chrysanthemum cinerariifolium</name>
    <dbReference type="NCBI Taxonomy" id="118510"/>
    <lineage>
        <taxon>Eukaryota</taxon>
        <taxon>Viridiplantae</taxon>
        <taxon>Streptophyta</taxon>
        <taxon>Embryophyta</taxon>
        <taxon>Tracheophyta</taxon>
        <taxon>Spermatophyta</taxon>
        <taxon>Magnoliopsida</taxon>
        <taxon>eudicotyledons</taxon>
        <taxon>Gunneridae</taxon>
        <taxon>Pentapetalae</taxon>
        <taxon>asterids</taxon>
        <taxon>campanulids</taxon>
        <taxon>Asterales</taxon>
        <taxon>Asteraceae</taxon>
        <taxon>Asteroideae</taxon>
        <taxon>Anthemideae</taxon>
        <taxon>Anthemidinae</taxon>
        <taxon>Tanacetum</taxon>
    </lineage>
</organism>
<evidence type="ECO:0000313" key="2">
    <source>
        <dbReference type="EMBL" id="GFD40356.1"/>
    </source>
</evidence>
<dbReference type="EMBL" id="BKCJ011532341">
    <property type="protein sequence ID" value="GFD40356.1"/>
    <property type="molecule type" value="Genomic_DNA"/>
</dbReference>
<keyword evidence="2" id="KW-0548">Nucleotidyltransferase</keyword>
<feature type="non-terminal residue" evidence="2">
    <location>
        <position position="1"/>
    </location>
</feature>
<feature type="region of interest" description="Disordered" evidence="1">
    <location>
        <begin position="1"/>
        <end position="36"/>
    </location>
</feature>
<protein>
    <submittedName>
        <fullName evidence="2">RNA-directed DNA polymerase, eukaryota, reverse transcriptase zinc-binding domain protein</fullName>
    </submittedName>
</protein>
<keyword evidence="2" id="KW-0808">Transferase</keyword>
<evidence type="ECO:0000256" key="1">
    <source>
        <dbReference type="SAM" id="MobiDB-lite"/>
    </source>
</evidence>
<dbReference type="GO" id="GO:0003964">
    <property type="term" value="F:RNA-directed DNA polymerase activity"/>
    <property type="evidence" value="ECO:0007669"/>
    <property type="project" value="UniProtKB-KW"/>
</dbReference>
<keyword evidence="2" id="KW-0695">RNA-directed DNA polymerase</keyword>
<proteinExistence type="predicted"/>
<feature type="compositionally biased region" description="Basic and acidic residues" evidence="1">
    <location>
        <begin position="14"/>
        <end position="31"/>
    </location>
</feature>